<dbReference type="InterPro" id="IPR015797">
    <property type="entry name" value="NUDIX_hydrolase-like_dom_sf"/>
</dbReference>
<feature type="domain" description="Nudix hydrolase" evidence="3">
    <location>
        <begin position="52"/>
        <end position="182"/>
    </location>
</feature>
<reference evidence="4 5" key="1">
    <citation type="submission" date="2018-02" db="EMBL/GenBank/DDBJ databases">
        <title>Genomic Encyclopedia of Archaeal and Bacterial Type Strains, Phase II (KMG-II): from individual species to whole genera.</title>
        <authorList>
            <person name="Goeker M."/>
        </authorList>
    </citation>
    <scope>NUCLEOTIDE SEQUENCE [LARGE SCALE GENOMIC DNA]</scope>
    <source>
        <strain evidence="4 5">DSM 22857</strain>
    </source>
</reference>
<gene>
    <name evidence="4" type="ORF">CLV92_101448</name>
</gene>
<evidence type="ECO:0000313" key="5">
    <source>
        <dbReference type="Proteomes" id="UP000239485"/>
    </source>
</evidence>
<dbReference type="InterPro" id="IPR000086">
    <property type="entry name" value="NUDIX_hydrolase_dom"/>
</dbReference>
<dbReference type="InterPro" id="IPR020476">
    <property type="entry name" value="Nudix_hydrolase"/>
</dbReference>
<comment type="caution">
    <text evidence="4">The sequence shown here is derived from an EMBL/GenBank/DDBJ whole genome shotgun (WGS) entry which is preliminary data.</text>
</comment>
<dbReference type="EMBL" id="PTJD01000001">
    <property type="protein sequence ID" value="PPK98747.1"/>
    <property type="molecule type" value="Genomic_DNA"/>
</dbReference>
<evidence type="ECO:0000259" key="3">
    <source>
        <dbReference type="PROSITE" id="PS51462"/>
    </source>
</evidence>
<dbReference type="Proteomes" id="UP000239485">
    <property type="component" value="Unassembled WGS sequence"/>
</dbReference>
<dbReference type="GO" id="GO:0016787">
    <property type="term" value="F:hydrolase activity"/>
    <property type="evidence" value="ECO:0007669"/>
    <property type="project" value="UniProtKB-KW"/>
</dbReference>
<comment type="similarity">
    <text evidence="1">Belongs to the Nudix hydrolase family.</text>
</comment>
<dbReference type="Gene3D" id="3.90.79.10">
    <property type="entry name" value="Nucleoside Triphosphate Pyrophosphohydrolase"/>
    <property type="match status" value="1"/>
</dbReference>
<evidence type="ECO:0000256" key="1">
    <source>
        <dbReference type="ARBA" id="ARBA00005582"/>
    </source>
</evidence>
<proteinExistence type="inferred from homology"/>
<evidence type="ECO:0000313" key="4">
    <source>
        <dbReference type="EMBL" id="PPK98747.1"/>
    </source>
</evidence>
<name>A0A2S6IWL2_9ACTN</name>
<dbReference type="Pfam" id="PF00293">
    <property type="entry name" value="NUDIX"/>
    <property type="match status" value="1"/>
</dbReference>
<dbReference type="PROSITE" id="PS51462">
    <property type="entry name" value="NUDIX"/>
    <property type="match status" value="1"/>
</dbReference>
<keyword evidence="5" id="KW-1185">Reference proteome</keyword>
<dbReference type="PANTHER" id="PTHR43736:SF1">
    <property type="entry name" value="DIHYDRONEOPTERIN TRIPHOSPHATE DIPHOSPHATASE"/>
    <property type="match status" value="1"/>
</dbReference>
<dbReference type="SUPFAM" id="SSF55811">
    <property type="entry name" value="Nudix"/>
    <property type="match status" value="1"/>
</dbReference>
<dbReference type="AlphaFoldDB" id="A0A2S6IWL2"/>
<dbReference type="OrthoDB" id="129709at2"/>
<evidence type="ECO:0000256" key="2">
    <source>
        <dbReference type="ARBA" id="ARBA00022801"/>
    </source>
</evidence>
<organism evidence="4 5">
    <name type="scientific">Kineococcus xinjiangensis</name>
    <dbReference type="NCBI Taxonomy" id="512762"/>
    <lineage>
        <taxon>Bacteria</taxon>
        <taxon>Bacillati</taxon>
        <taxon>Actinomycetota</taxon>
        <taxon>Actinomycetes</taxon>
        <taxon>Kineosporiales</taxon>
        <taxon>Kineosporiaceae</taxon>
        <taxon>Kineococcus</taxon>
    </lineage>
</organism>
<sequence length="187" mass="19492">MSWLPGAGLVADARARIGAAPGDTPEARFERDAWAALLDTTGPALLTRAAAPAHVTSSALLVTPEGHRTCLVLHARMRLWVQPGGHLEAGDTSLAGAAARELAEETGLRADVRPRPLALSRHRAPCRPAEVDWHLDVQHLAVAPETPPAVSPESLHVAWWDVDDLPADLAPGVAGLVALAAGAVSTP</sequence>
<dbReference type="CDD" id="cd03674">
    <property type="entry name" value="NUDIX_Hydrolase"/>
    <property type="match status" value="1"/>
</dbReference>
<protein>
    <submittedName>
        <fullName evidence="4">NUDIX domain-containing protein</fullName>
    </submittedName>
</protein>
<accession>A0A2S6IWL2</accession>
<dbReference type="PRINTS" id="PR00502">
    <property type="entry name" value="NUDIXFAMILY"/>
</dbReference>
<dbReference type="PANTHER" id="PTHR43736">
    <property type="entry name" value="ADP-RIBOSE PYROPHOSPHATASE"/>
    <property type="match status" value="1"/>
</dbReference>
<dbReference type="RefSeq" id="WP_104431098.1">
    <property type="nucleotide sequence ID" value="NZ_PTJD01000001.1"/>
</dbReference>
<keyword evidence="2" id="KW-0378">Hydrolase</keyword>